<reference evidence="1 2" key="1">
    <citation type="submission" date="2016-10" db="EMBL/GenBank/DDBJ databases">
        <authorList>
            <person name="Varghese N."/>
            <person name="Submissions S."/>
        </authorList>
    </citation>
    <scope>NUCLEOTIDE SEQUENCE [LARGE SCALE GENOMIC DNA]</scope>
    <source>
        <strain evidence="1 2">DSM 26672</strain>
    </source>
</reference>
<keyword evidence="2" id="KW-1185">Reference proteome</keyword>
<evidence type="ECO:0000313" key="2">
    <source>
        <dbReference type="Proteomes" id="UP000199468"/>
    </source>
</evidence>
<organism evidence="1 2">
    <name type="scientific">Bosea robiniae</name>
    <dbReference type="NCBI Taxonomy" id="1036780"/>
    <lineage>
        <taxon>Bacteria</taxon>
        <taxon>Pseudomonadati</taxon>
        <taxon>Pseudomonadota</taxon>
        <taxon>Alphaproteobacteria</taxon>
        <taxon>Hyphomicrobiales</taxon>
        <taxon>Boseaceae</taxon>
        <taxon>Bosea</taxon>
    </lineage>
</organism>
<protein>
    <submittedName>
        <fullName evidence="1">Uncharacterized protein</fullName>
    </submittedName>
</protein>
<sequence>MTQNAPKQNASRVPTSTLPISKQVRKVLLGSASVFVLSMPLISQDAAAEGWQVTTQYYPGGSTSVHRWFDGDGDGSITRLGNPAPRNNCPVPAFEVMNPGPGEARCVGYVMPSWLTR</sequence>
<dbReference type="Proteomes" id="UP000199468">
    <property type="component" value="Unassembled WGS sequence"/>
</dbReference>
<evidence type="ECO:0000313" key="1">
    <source>
        <dbReference type="EMBL" id="SDF31759.1"/>
    </source>
</evidence>
<accession>A0ABY0NDK3</accession>
<name>A0ABY0NDK3_9HYPH</name>
<comment type="caution">
    <text evidence="1">The sequence shown here is derived from an EMBL/GenBank/DDBJ whole genome shotgun (WGS) entry which is preliminary data.</text>
</comment>
<dbReference type="EMBL" id="FNBZ01000001">
    <property type="protein sequence ID" value="SDF31759.1"/>
    <property type="molecule type" value="Genomic_DNA"/>
</dbReference>
<proteinExistence type="predicted"/>
<gene>
    <name evidence="1" type="ORF">SAMN05421844_101324</name>
</gene>
<dbReference type="RefSeq" id="WP_139163472.1">
    <property type="nucleotide sequence ID" value="NZ_FNBZ01000001.1"/>
</dbReference>